<accession>A0A8D2LVA4</accession>
<proteinExistence type="predicted"/>
<dbReference type="Gene3D" id="3.40.1280.10">
    <property type="match status" value="1"/>
</dbReference>
<reference evidence="4" key="1">
    <citation type="submission" date="2025-08" db="UniProtKB">
        <authorList>
            <consortium name="Ensembl"/>
        </authorList>
    </citation>
    <scope>IDENTIFICATION</scope>
</reference>
<dbReference type="PANTHER" id="PTHR46103:SF1">
    <property type="entry name" value="RRNA METHYLTRANSFERASE 1, MITOCHONDRIAL"/>
    <property type="match status" value="1"/>
</dbReference>
<dbReference type="Ensembl" id="ENSVKKT00000028826.1">
    <property type="protein sequence ID" value="ENSVKKP00000028150.1"/>
    <property type="gene ID" value="ENSVKKG00000018233.1"/>
</dbReference>
<dbReference type="GO" id="GO:0005739">
    <property type="term" value="C:mitochondrion"/>
    <property type="evidence" value="ECO:0007669"/>
    <property type="project" value="TreeGrafter"/>
</dbReference>
<evidence type="ECO:0000313" key="5">
    <source>
        <dbReference type="Proteomes" id="UP000694545"/>
    </source>
</evidence>
<evidence type="ECO:0000256" key="2">
    <source>
        <dbReference type="ARBA" id="ARBA00022679"/>
    </source>
</evidence>
<evidence type="ECO:0000256" key="1">
    <source>
        <dbReference type="ARBA" id="ARBA00022603"/>
    </source>
</evidence>
<dbReference type="InterPro" id="IPR001537">
    <property type="entry name" value="SpoU_MeTrfase"/>
</dbReference>
<sequence length="178" mass="20025">FAVFELFSCEFQEAKSEQGWEILGTTGHGKTEDGIPLVNSLDFCWTRPSVLVLGSEGDGLSPETRRLCHRMLTISPGRKLPPGIESLNVSVAAGILLHSICSQKKRHHEDLISIKISVKKHSGPESIAVLSGSRRTFLKLSKKKELLWKRDLWKVANLVLLRHWVFFGLLDMCSIRSY</sequence>
<dbReference type="PANTHER" id="PTHR46103">
    <property type="entry name" value="RRNA METHYLTRANSFERASE 1, MITOCHONDRIAL"/>
    <property type="match status" value="1"/>
</dbReference>
<reference evidence="4" key="2">
    <citation type="submission" date="2025-09" db="UniProtKB">
        <authorList>
            <consortium name="Ensembl"/>
        </authorList>
    </citation>
    <scope>IDENTIFICATION</scope>
</reference>
<dbReference type="InterPro" id="IPR047182">
    <property type="entry name" value="MRM1"/>
</dbReference>
<evidence type="ECO:0000313" key="4">
    <source>
        <dbReference type="Ensembl" id="ENSVKKP00000028150.1"/>
    </source>
</evidence>
<dbReference type="InterPro" id="IPR029026">
    <property type="entry name" value="tRNA_m1G_MTases_N"/>
</dbReference>
<dbReference type="SUPFAM" id="SSF75217">
    <property type="entry name" value="alpha/beta knot"/>
    <property type="match status" value="1"/>
</dbReference>
<organism evidence="4 5">
    <name type="scientific">Varanus komodoensis</name>
    <name type="common">Komodo dragon</name>
    <dbReference type="NCBI Taxonomy" id="61221"/>
    <lineage>
        <taxon>Eukaryota</taxon>
        <taxon>Metazoa</taxon>
        <taxon>Chordata</taxon>
        <taxon>Craniata</taxon>
        <taxon>Vertebrata</taxon>
        <taxon>Euteleostomi</taxon>
        <taxon>Lepidosauria</taxon>
        <taxon>Squamata</taxon>
        <taxon>Bifurcata</taxon>
        <taxon>Unidentata</taxon>
        <taxon>Episquamata</taxon>
        <taxon>Toxicofera</taxon>
        <taxon>Anguimorpha</taxon>
        <taxon>Paleoanguimorpha</taxon>
        <taxon>Varanoidea</taxon>
        <taxon>Varanidae</taxon>
        <taxon>Varanus</taxon>
    </lineage>
</organism>
<keyword evidence="2" id="KW-0808">Transferase</keyword>
<keyword evidence="1" id="KW-0489">Methyltransferase</keyword>
<dbReference type="InterPro" id="IPR029028">
    <property type="entry name" value="Alpha/beta_knot_MTases"/>
</dbReference>
<name>A0A8D2LVA4_VARKO</name>
<dbReference type="GO" id="GO:0003723">
    <property type="term" value="F:RNA binding"/>
    <property type="evidence" value="ECO:0007669"/>
    <property type="project" value="InterPro"/>
</dbReference>
<dbReference type="AlphaFoldDB" id="A0A8D2LVA4"/>
<evidence type="ECO:0000259" key="3">
    <source>
        <dbReference type="Pfam" id="PF00588"/>
    </source>
</evidence>
<feature type="domain" description="tRNA/rRNA methyltransferase SpoU type" evidence="3">
    <location>
        <begin position="11"/>
        <end position="98"/>
    </location>
</feature>
<keyword evidence="5" id="KW-1185">Reference proteome</keyword>
<dbReference type="Pfam" id="PF00588">
    <property type="entry name" value="SpoU_methylase"/>
    <property type="match status" value="1"/>
</dbReference>
<protein>
    <recommendedName>
        <fullName evidence="3">tRNA/rRNA methyltransferase SpoU type domain-containing protein</fullName>
    </recommendedName>
</protein>
<dbReference type="Proteomes" id="UP000694545">
    <property type="component" value="Unplaced"/>
</dbReference>
<dbReference type="GO" id="GO:0016435">
    <property type="term" value="F:rRNA (guanine) methyltransferase activity"/>
    <property type="evidence" value="ECO:0007669"/>
    <property type="project" value="TreeGrafter"/>
</dbReference>